<dbReference type="eggNOG" id="ENOG502S7P0">
    <property type="taxonomic scope" value="Eukaryota"/>
</dbReference>
<dbReference type="Ensembl" id="ENSOCUT00000025096.3">
    <property type="protein sequence ID" value="ENSOCUP00000019789.3"/>
    <property type="gene ID" value="ENSOCUG00000021120.3"/>
</dbReference>
<keyword evidence="2" id="KW-1133">Transmembrane helix</keyword>
<dbReference type="InParanoid" id="G1TRY0"/>
<proteinExistence type="predicted"/>
<feature type="region of interest" description="Disordered" evidence="1">
    <location>
        <begin position="191"/>
        <end position="215"/>
    </location>
</feature>
<dbReference type="AlphaFoldDB" id="G1TRY0"/>
<dbReference type="STRING" id="9986.ENSOCUP00000019789"/>
<evidence type="ECO:0000313" key="4">
    <source>
        <dbReference type="Proteomes" id="UP000001811"/>
    </source>
</evidence>
<sequence length="370" mass="40755">MWIHFKKIRLSHSKFKLLFSFRFFLIKPIPNKATMLTLGKIILISSLYISLPFWSHAKPNLEIPVARSIAEALKTMENQSISLASDTNLNSNTENRNNSNLKASISPFLNTSDKIHEITDSSSNLAINNITESPRPTPTPSTSSPLIHGIVSRLPWNSTIADEHFLPVSAHPNTTSVVSSEKLPWSLDNDTLKTPGNNSTTVSILPPAPTTKSVTPLTTESTEWLTTSSDSFAGFTPYHEETTLQPTVKFTNNSKIVPNTSDPQKENRNTGVVFGAILGAILGASLLSLVGYLLCGKRKTDSFSHRRLYDDRNEPVLRLDNAPEPYDVSFGNSSYYNSTVNDSSVPEGRENARDGIPMDDIPPLRTSVSN</sequence>
<dbReference type="HOGENOM" id="CLU_054055_0_0_1"/>
<dbReference type="Bgee" id="ENSOCUG00000021120">
    <property type="expression patterns" value="Expressed in uterus and 6 other cell types or tissues"/>
</dbReference>
<dbReference type="Pfam" id="PF15672">
    <property type="entry name" value="Mucin15"/>
    <property type="match status" value="1"/>
</dbReference>
<protein>
    <submittedName>
        <fullName evidence="3">Mucin 15, cell surface associated</fullName>
    </submittedName>
</protein>
<dbReference type="InterPro" id="IPR031371">
    <property type="entry name" value="Mucin-15"/>
</dbReference>
<feature type="compositionally biased region" description="Polar residues" evidence="1">
    <location>
        <begin position="330"/>
        <end position="344"/>
    </location>
</feature>
<accession>G1TRY0</accession>
<reference evidence="3" key="2">
    <citation type="submission" date="2025-08" db="UniProtKB">
        <authorList>
            <consortium name="Ensembl"/>
        </authorList>
    </citation>
    <scope>IDENTIFICATION</scope>
    <source>
        <strain evidence="3">Thorbecke</strain>
    </source>
</reference>
<name>G1TRY0_RABIT</name>
<dbReference type="GeneTree" id="ENSGT00390000001698"/>
<evidence type="ECO:0000313" key="3">
    <source>
        <dbReference type="Ensembl" id="ENSOCUP00000019789.3"/>
    </source>
</evidence>
<evidence type="ECO:0000256" key="1">
    <source>
        <dbReference type="SAM" id="MobiDB-lite"/>
    </source>
</evidence>
<organism evidence="3 4">
    <name type="scientific">Oryctolagus cuniculus</name>
    <name type="common">Rabbit</name>
    <dbReference type="NCBI Taxonomy" id="9986"/>
    <lineage>
        <taxon>Eukaryota</taxon>
        <taxon>Metazoa</taxon>
        <taxon>Chordata</taxon>
        <taxon>Craniata</taxon>
        <taxon>Vertebrata</taxon>
        <taxon>Euteleostomi</taxon>
        <taxon>Mammalia</taxon>
        <taxon>Eutheria</taxon>
        <taxon>Euarchontoglires</taxon>
        <taxon>Glires</taxon>
        <taxon>Lagomorpha</taxon>
        <taxon>Leporidae</taxon>
        <taxon>Oryctolagus</taxon>
    </lineage>
</organism>
<gene>
    <name evidence="3" type="primary">MUC15</name>
</gene>
<evidence type="ECO:0000256" key="2">
    <source>
        <dbReference type="SAM" id="Phobius"/>
    </source>
</evidence>
<keyword evidence="2" id="KW-0812">Transmembrane</keyword>
<dbReference type="EMBL" id="AAGW02037386">
    <property type="status" value="NOT_ANNOTATED_CDS"/>
    <property type="molecule type" value="Genomic_DNA"/>
</dbReference>
<keyword evidence="2" id="KW-0472">Membrane</keyword>
<reference evidence="3" key="3">
    <citation type="submission" date="2025-09" db="UniProtKB">
        <authorList>
            <consortium name="Ensembl"/>
        </authorList>
    </citation>
    <scope>IDENTIFICATION</scope>
    <source>
        <strain evidence="3">Thorbecke</strain>
    </source>
</reference>
<dbReference type="Proteomes" id="UP000001811">
    <property type="component" value="Chromosome 1"/>
</dbReference>
<feature type="transmembrane region" description="Helical" evidence="2">
    <location>
        <begin position="272"/>
        <end position="295"/>
    </location>
</feature>
<reference evidence="3 4" key="1">
    <citation type="journal article" date="2011" name="Nature">
        <title>A high-resolution map of human evolutionary constraint using 29 mammals.</title>
        <authorList>
            <person name="Lindblad-Toh K."/>
            <person name="Garber M."/>
            <person name="Zuk O."/>
            <person name="Lin M.F."/>
            <person name="Parker B.J."/>
            <person name="Washietl S."/>
            <person name="Kheradpour P."/>
            <person name="Ernst J."/>
            <person name="Jordan G."/>
            <person name="Mauceli E."/>
            <person name="Ward L.D."/>
            <person name="Lowe C.B."/>
            <person name="Holloway A.K."/>
            <person name="Clamp M."/>
            <person name="Gnerre S."/>
            <person name="Alfoldi J."/>
            <person name="Beal K."/>
            <person name="Chang J."/>
            <person name="Clawson H."/>
            <person name="Cuff J."/>
            <person name="Di Palma F."/>
            <person name="Fitzgerald S."/>
            <person name="Flicek P."/>
            <person name="Guttman M."/>
            <person name="Hubisz M.J."/>
            <person name="Jaffe D.B."/>
            <person name="Jungreis I."/>
            <person name="Kent W.J."/>
            <person name="Kostka D."/>
            <person name="Lara M."/>
            <person name="Martins A.L."/>
            <person name="Massingham T."/>
            <person name="Moltke I."/>
            <person name="Raney B.J."/>
            <person name="Rasmussen M.D."/>
            <person name="Robinson J."/>
            <person name="Stark A."/>
            <person name="Vilella A.J."/>
            <person name="Wen J."/>
            <person name="Xie X."/>
            <person name="Zody M.C."/>
            <person name="Baldwin J."/>
            <person name="Bloom T."/>
            <person name="Chin C.W."/>
            <person name="Heiman D."/>
            <person name="Nicol R."/>
            <person name="Nusbaum C."/>
            <person name="Young S."/>
            <person name="Wilkinson J."/>
            <person name="Worley K.C."/>
            <person name="Kovar C.L."/>
            <person name="Muzny D.M."/>
            <person name="Gibbs R.A."/>
            <person name="Cree A."/>
            <person name="Dihn H.H."/>
            <person name="Fowler G."/>
            <person name="Jhangiani S."/>
            <person name="Joshi V."/>
            <person name="Lee S."/>
            <person name="Lewis L.R."/>
            <person name="Nazareth L.V."/>
            <person name="Okwuonu G."/>
            <person name="Santibanez J."/>
            <person name="Warren W.C."/>
            <person name="Mardis E.R."/>
            <person name="Weinstock G.M."/>
            <person name="Wilson R.K."/>
            <person name="Delehaunty K."/>
            <person name="Dooling D."/>
            <person name="Fronik C."/>
            <person name="Fulton L."/>
            <person name="Fulton B."/>
            <person name="Graves T."/>
            <person name="Minx P."/>
            <person name="Sodergren E."/>
            <person name="Birney E."/>
            <person name="Margulies E.H."/>
            <person name="Herrero J."/>
            <person name="Green E.D."/>
            <person name="Haussler D."/>
            <person name="Siepel A."/>
            <person name="Goldman N."/>
            <person name="Pollard K.S."/>
            <person name="Pedersen J.S."/>
            <person name="Lander E.S."/>
            <person name="Kellis M."/>
        </authorList>
    </citation>
    <scope>NUCLEOTIDE SEQUENCE [LARGE SCALE GENOMIC DNA]</scope>
    <source>
        <strain evidence="3 4">Thorbecke inbred</strain>
    </source>
</reference>
<dbReference type="PaxDb" id="9986-ENSOCUP00000019789"/>
<dbReference type="FunCoup" id="G1TRY0">
    <property type="interactions" value="16"/>
</dbReference>
<keyword evidence="4" id="KW-1185">Reference proteome</keyword>
<feature type="compositionally biased region" description="Polar residues" evidence="1">
    <location>
        <begin position="191"/>
        <end position="203"/>
    </location>
</feature>
<dbReference type="PANTHER" id="PTHR45427">
    <property type="entry name" value="MUCIN-15"/>
    <property type="match status" value="1"/>
</dbReference>
<feature type="region of interest" description="Disordered" evidence="1">
    <location>
        <begin position="330"/>
        <end position="370"/>
    </location>
</feature>
<dbReference type="PANTHER" id="PTHR45427:SF1">
    <property type="entry name" value="MUCIN-15"/>
    <property type="match status" value="1"/>
</dbReference>